<keyword evidence="4 6" id="KW-0472">Membrane</keyword>
<reference evidence="8 9" key="1">
    <citation type="submission" date="2011-04" db="EMBL/GenBank/DDBJ databases">
        <title>Complete sequence of Cellulomonas fimi ATCC 484.</title>
        <authorList>
            <consortium name="US DOE Joint Genome Institute"/>
            <person name="Lucas S."/>
            <person name="Han J."/>
            <person name="Lapidus A."/>
            <person name="Cheng J.-F."/>
            <person name="Goodwin L."/>
            <person name="Pitluck S."/>
            <person name="Peters L."/>
            <person name="Chertkov O."/>
            <person name="Detter J.C."/>
            <person name="Han C."/>
            <person name="Tapia R."/>
            <person name="Land M."/>
            <person name="Hauser L."/>
            <person name="Kyrpides N."/>
            <person name="Ivanova N."/>
            <person name="Ovchinnikova G."/>
            <person name="Pagani I."/>
            <person name="Mead D."/>
            <person name="Brumm P."/>
            <person name="Woyke T."/>
        </authorList>
    </citation>
    <scope>NUCLEOTIDE SEQUENCE [LARGE SCALE GENOMIC DNA]</scope>
    <source>
        <strain evidence="9">ATCC 484 / DSM 20113 / JCM 1341 / NBRC 15513 / NCIMB 8980 / NCTC 7547</strain>
    </source>
</reference>
<sequence length="276" mass="29167">MATDEIVIGEGVLLDSRAASAASRLLAALLDLLVLGAVLTGLGILLAVVGPAAGTPTSEEAFRIGWVVTLATITVIYPTVLDTLTRGRSLGKLAVGIRVVRDDGGPIVLRQALVRALVGVVELWLTAGSVALICSMVHPRGKRVGDILAGTYAVRVRGGAQQRRPVEMPPWLAGWAQSADVARLPDGLALSVRQFLTRAPRLHPASRVELGSRLSAEVAQHVHPAPPPGTHPEAFLAAVLAERRTRELAAQLRQDARDAADARQLHRLPHGVPDPD</sequence>
<dbReference type="AlphaFoldDB" id="F4H4D1"/>
<dbReference type="HOGENOM" id="CLU_054176_0_0_11"/>
<dbReference type="PANTHER" id="PTHR38480:SF1">
    <property type="entry name" value="SLR0254 PROTEIN"/>
    <property type="match status" value="1"/>
</dbReference>
<feature type="transmembrane region" description="Helical" evidence="6">
    <location>
        <begin position="25"/>
        <end position="49"/>
    </location>
</feature>
<dbReference type="PANTHER" id="PTHR38480">
    <property type="entry name" value="SLR0254 PROTEIN"/>
    <property type="match status" value="1"/>
</dbReference>
<organism evidence="8 9">
    <name type="scientific">Cellulomonas fimi (strain ATCC 484 / DSM 20113 / JCM 1341 / CCUG 24087 / LMG 16345 / NBRC 15513 / NCIMB 8980 / NCTC 7547 / NRS-133)</name>
    <dbReference type="NCBI Taxonomy" id="590998"/>
    <lineage>
        <taxon>Bacteria</taxon>
        <taxon>Bacillati</taxon>
        <taxon>Actinomycetota</taxon>
        <taxon>Actinomycetes</taxon>
        <taxon>Micrococcales</taxon>
        <taxon>Cellulomonadaceae</taxon>
        <taxon>Cellulomonas</taxon>
    </lineage>
</organism>
<accession>F4H4D1</accession>
<dbReference type="Pfam" id="PF06271">
    <property type="entry name" value="RDD"/>
    <property type="match status" value="1"/>
</dbReference>
<comment type="subcellular location">
    <subcellularLocation>
        <location evidence="1">Membrane</location>
        <topology evidence="1">Multi-pass membrane protein</topology>
    </subcellularLocation>
</comment>
<evidence type="ECO:0000313" key="8">
    <source>
        <dbReference type="EMBL" id="AEE46607.1"/>
    </source>
</evidence>
<dbReference type="eggNOG" id="COG1714">
    <property type="taxonomic scope" value="Bacteria"/>
</dbReference>
<keyword evidence="2 6" id="KW-0812">Transmembrane</keyword>
<feature type="transmembrane region" description="Helical" evidence="6">
    <location>
        <begin position="61"/>
        <end position="80"/>
    </location>
</feature>
<evidence type="ECO:0000256" key="5">
    <source>
        <dbReference type="SAM" id="MobiDB-lite"/>
    </source>
</evidence>
<evidence type="ECO:0000256" key="4">
    <source>
        <dbReference type="ARBA" id="ARBA00023136"/>
    </source>
</evidence>
<dbReference type="KEGG" id="cfi:Celf_2481"/>
<keyword evidence="3 6" id="KW-1133">Transmembrane helix</keyword>
<evidence type="ECO:0000256" key="3">
    <source>
        <dbReference type="ARBA" id="ARBA00022989"/>
    </source>
</evidence>
<dbReference type="GO" id="GO:0016020">
    <property type="term" value="C:membrane"/>
    <property type="evidence" value="ECO:0007669"/>
    <property type="project" value="UniProtKB-SubCell"/>
</dbReference>
<feature type="compositionally biased region" description="Basic and acidic residues" evidence="5">
    <location>
        <begin position="254"/>
        <end position="264"/>
    </location>
</feature>
<evidence type="ECO:0000256" key="1">
    <source>
        <dbReference type="ARBA" id="ARBA00004141"/>
    </source>
</evidence>
<feature type="transmembrane region" description="Helical" evidence="6">
    <location>
        <begin position="112"/>
        <end position="134"/>
    </location>
</feature>
<gene>
    <name evidence="8" type="ordered locus">Celf_2481</name>
</gene>
<name>F4H4D1_CELFA</name>
<dbReference type="STRING" id="590998.Celf_2481"/>
<feature type="domain" description="RDD" evidence="7">
    <location>
        <begin position="19"/>
        <end position="150"/>
    </location>
</feature>
<evidence type="ECO:0000313" key="9">
    <source>
        <dbReference type="Proteomes" id="UP000008460"/>
    </source>
</evidence>
<evidence type="ECO:0000256" key="2">
    <source>
        <dbReference type="ARBA" id="ARBA00022692"/>
    </source>
</evidence>
<dbReference type="Proteomes" id="UP000008460">
    <property type="component" value="Chromosome"/>
</dbReference>
<keyword evidence="9" id="KW-1185">Reference proteome</keyword>
<dbReference type="RefSeq" id="WP_013771633.1">
    <property type="nucleotide sequence ID" value="NC_015514.1"/>
</dbReference>
<feature type="region of interest" description="Disordered" evidence="5">
    <location>
        <begin position="251"/>
        <end position="276"/>
    </location>
</feature>
<dbReference type="InterPro" id="IPR010432">
    <property type="entry name" value="RDD"/>
</dbReference>
<dbReference type="EMBL" id="CP002666">
    <property type="protein sequence ID" value="AEE46607.1"/>
    <property type="molecule type" value="Genomic_DNA"/>
</dbReference>
<proteinExistence type="predicted"/>
<protein>
    <submittedName>
        <fullName evidence="8">RDD domain containing protein</fullName>
    </submittedName>
</protein>
<evidence type="ECO:0000256" key="6">
    <source>
        <dbReference type="SAM" id="Phobius"/>
    </source>
</evidence>
<evidence type="ECO:0000259" key="7">
    <source>
        <dbReference type="Pfam" id="PF06271"/>
    </source>
</evidence>